<proteinExistence type="predicted"/>
<evidence type="ECO:0000259" key="1">
    <source>
        <dbReference type="Pfam" id="PF20094"/>
    </source>
</evidence>
<sequence length="278" mass="32258">VELNNLSYQPNGPRNYYQFDYVVINSKGDTIKHHQPVKKPIMGPSLVEAGGLNILALPQDVYYFTARVTDLTSGKTAIASRKFRVNKPQKKQTAQQQGQLATNAIIADYYGTFTKDQLVEEFNEAKYIATGQEIKIFDNIQNEQGMKKFLTEFWLRRDKAAGIPAGTTRREYLQRVNYANENFRSMGRKGWMTDRGRVYIMYGPPDEYERHSSSMDLEPYIIWRYHSLEGGAEFIFVDQEGFGDYQLVHSTYRKELQNPNWYEMLRKKTSSGGFFNEN</sequence>
<reference evidence="2" key="1">
    <citation type="journal article" date="2020" name="mSystems">
        <title>Genome- and Community-Level Interaction Insights into Carbon Utilization and Element Cycling Functions of Hydrothermarchaeota in Hydrothermal Sediment.</title>
        <authorList>
            <person name="Zhou Z."/>
            <person name="Liu Y."/>
            <person name="Xu W."/>
            <person name="Pan J."/>
            <person name="Luo Z.H."/>
            <person name="Li M."/>
        </authorList>
    </citation>
    <scope>NUCLEOTIDE SEQUENCE [LARGE SCALE GENOMIC DNA]</scope>
    <source>
        <strain evidence="2">HyVt-527</strain>
    </source>
</reference>
<name>A0A7V5UF64_CALAY</name>
<gene>
    <name evidence="2" type="ORF">ENJ89_07340</name>
</gene>
<dbReference type="InterPro" id="IPR030959">
    <property type="entry name" value="GWxTD_dom"/>
</dbReference>
<dbReference type="AlphaFoldDB" id="A0A7V5UF64"/>
<evidence type="ECO:0000313" key="2">
    <source>
        <dbReference type="EMBL" id="HHJ52993.1"/>
    </source>
</evidence>
<organism evidence="2">
    <name type="scientific">Caldithrix abyssi</name>
    <dbReference type="NCBI Taxonomy" id="187145"/>
    <lineage>
        <taxon>Bacteria</taxon>
        <taxon>Pseudomonadati</taxon>
        <taxon>Calditrichota</taxon>
        <taxon>Calditrichia</taxon>
        <taxon>Calditrichales</taxon>
        <taxon>Calditrichaceae</taxon>
        <taxon>Caldithrix</taxon>
    </lineage>
</organism>
<feature type="non-terminal residue" evidence="2">
    <location>
        <position position="1"/>
    </location>
</feature>
<comment type="caution">
    <text evidence="2">The sequence shown here is derived from an EMBL/GenBank/DDBJ whole genome shotgun (WGS) entry which is preliminary data.</text>
</comment>
<dbReference type="NCBIfam" id="TIGR04514">
    <property type="entry name" value="GWxTD_dom"/>
    <property type="match status" value="1"/>
</dbReference>
<feature type="domain" description="GWxTD" evidence="1">
    <location>
        <begin position="105"/>
        <end position="264"/>
    </location>
</feature>
<protein>
    <submittedName>
        <fullName evidence="2">GWxTD domain-containing protein</fullName>
    </submittedName>
</protein>
<dbReference type="Pfam" id="PF20094">
    <property type="entry name" value="GWxTD_dom"/>
    <property type="match status" value="1"/>
</dbReference>
<accession>A0A7V5UF64</accession>
<dbReference type="Proteomes" id="UP000886124">
    <property type="component" value="Unassembled WGS sequence"/>
</dbReference>
<dbReference type="EMBL" id="DROD01000481">
    <property type="protein sequence ID" value="HHJ52993.1"/>
    <property type="molecule type" value="Genomic_DNA"/>
</dbReference>